<dbReference type="Gene3D" id="3.40.50.620">
    <property type="entry name" value="HUPs"/>
    <property type="match status" value="1"/>
</dbReference>
<dbReference type="GO" id="GO:0016779">
    <property type="term" value="F:nucleotidyltransferase activity"/>
    <property type="evidence" value="ECO:0007669"/>
    <property type="project" value="UniProtKB-KW"/>
</dbReference>
<protein>
    <recommendedName>
        <fullName evidence="11">Probable nicotinate-nucleotide adenylyltransferase</fullName>
        <ecNumber evidence="11">2.7.7.18</ecNumber>
    </recommendedName>
    <alternativeName>
        <fullName evidence="11">Deamido-NAD(+) diphosphorylase</fullName>
    </alternativeName>
    <alternativeName>
        <fullName evidence="11">Deamido-NAD(+) pyrophosphorylase</fullName>
    </alternativeName>
    <alternativeName>
        <fullName evidence="11">Nicotinate mononucleotide adenylyltransferase</fullName>
        <shortName evidence="11">NaMN adenylyltransferase</shortName>
    </alternativeName>
</protein>
<comment type="catalytic activity">
    <reaction evidence="10 11">
        <text>nicotinate beta-D-ribonucleotide + ATP + H(+) = deamido-NAD(+) + diphosphate</text>
        <dbReference type="Rhea" id="RHEA:22860"/>
        <dbReference type="ChEBI" id="CHEBI:15378"/>
        <dbReference type="ChEBI" id="CHEBI:30616"/>
        <dbReference type="ChEBI" id="CHEBI:33019"/>
        <dbReference type="ChEBI" id="CHEBI:57502"/>
        <dbReference type="ChEBI" id="CHEBI:58437"/>
        <dbReference type="EC" id="2.7.7.18"/>
    </reaction>
</comment>
<comment type="pathway">
    <text evidence="2 11">Cofactor biosynthesis; NAD(+) biosynthesis; deamido-NAD(+) from nicotinate D-ribonucleotide: step 1/1.</text>
</comment>
<evidence type="ECO:0000256" key="10">
    <source>
        <dbReference type="ARBA" id="ARBA00048721"/>
    </source>
</evidence>
<evidence type="ECO:0000256" key="7">
    <source>
        <dbReference type="ARBA" id="ARBA00022741"/>
    </source>
</evidence>
<keyword evidence="5 11" id="KW-0808">Transferase</keyword>
<evidence type="ECO:0000256" key="8">
    <source>
        <dbReference type="ARBA" id="ARBA00022840"/>
    </source>
</evidence>
<evidence type="ECO:0000256" key="3">
    <source>
        <dbReference type="ARBA" id="ARBA00009014"/>
    </source>
</evidence>
<evidence type="ECO:0000256" key="9">
    <source>
        <dbReference type="ARBA" id="ARBA00023027"/>
    </source>
</evidence>
<evidence type="ECO:0000256" key="4">
    <source>
        <dbReference type="ARBA" id="ARBA00022642"/>
    </source>
</evidence>
<reference evidence="14" key="1">
    <citation type="journal article" date="2019" name="Int. J. Syst. Evol. Microbiol.">
        <title>The Global Catalogue of Microorganisms (GCM) 10K type strain sequencing project: providing services to taxonomists for standard genome sequencing and annotation.</title>
        <authorList>
            <consortium name="The Broad Institute Genomics Platform"/>
            <consortium name="The Broad Institute Genome Sequencing Center for Infectious Disease"/>
            <person name="Wu L."/>
            <person name="Ma J."/>
        </authorList>
    </citation>
    <scope>NUCLEOTIDE SEQUENCE [LARGE SCALE GENOMIC DNA]</scope>
    <source>
        <strain evidence="14">CGMCC 1.10131</strain>
    </source>
</reference>
<gene>
    <name evidence="11 13" type="primary">nadD</name>
    <name evidence="13" type="ORF">GCM10007414_08430</name>
</gene>
<dbReference type="InterPro" id="IPR004821">
    <property type="entry name" value="Cyt_trans-like"/>
</dbReference>
<dbReference type="Proteomes" id="UP000651977">
    <property type="component" value="Unassembled WGS sequence"/>
</dbReference>
<sequence>MSKLKLFFGGSFDPIHNGHILSARQLVEATQAIDITLLPNALSPLKQQQHCSSEHRRQLLELALADYPELRLDLREVERGGRSYTCETLQELAAQYPQQHIGFVMGLDSFNQLDCWRDWQKLCEHAHLLVIARPGYQLALSAKLEAWLADKQSTNVEELHRFSRGKVYFCQLQPLPISSTELRKQLATHPQPAELSRQLPSAALEYIIEHKLYGA</sequence>
<evidence type="ECO:0000259" key="12">
    <source>
        <dbReference type="Pfam" id="PF01467"/>
    </source>
</evidence>
<comment type="caution">
    <text evidence="13">The sequence shown here is derived from an EMBL/GenBank/DDBJ whole genome shotgun (WGS) entry which is preliminary data.</text>
</comment>
<keyword evidence="9 11" id="KW-0520">NAD</keyword>
<comment type="function">
    <text evidence="1 11">Catalyzes the reversible adenylation of nicotinate mononucleotide (NaMN) to nicotinic acid adenine dinucleotide (NaAD).</text>
</comment>
<comment type="similarity">
    <text evidence="3 11">Belongs to the NadD family.</text>
</comment>
<dbReference type="PANTHER" id="PTHR39321">
    <property type="entry name" value="NICOTINATE-NUCLEOTIDE ADENYLYLTRANSFERASE-RELATED"/>
    <property type="match status" value="1"/>
</dbReference>
<dbReference type="RefSeq" id="WP_055732293.1">
    <property type="nucleotide sequence ID" value="NZ_BMDY01000004.1"/>
</dbReference>
<dbReference type="Pfam" id="PF01467">
    <property type="entry name" value="CTP_transf_like"/>
    <property type="match status" value="1"/>
</dbReference>
<keyword evidence="7 11" id="KW-0547">Nucleotide-binding</keyword>
<feature type="domain" description="Cytidyltransferase-like" evidence="12">
    <location>
        <begin position="7"/>
        <end position="184"/>
    </location>
</feature>
<accession>A0ABQ1HZI2</accession>
<name>A0ABQ1HZI2_9ALTE</name>
<dbReference type="InterPro" id="IPR005248">
    <property type="entry name" value="NadD/NMNAT"/>
</dbReference>
<dbReference type="InterPro" id="IPR014729">
    <property type="entry name" value="Rossmann-like_a/b/a_fold"/>
</dbReference>
<keyword evidence="14" id="KW-1185">Reference proteome</keyword>
<evidence type="ECO:0000256" key="2">
    <source>
        <dbReference type="ARBA" id="ARBA00005019"/>
    </source>
</evidence>
<dbReference type="CDD" id="cd02165">
    <property type="entry name" value="NMNAT"/>
    <property type="match status" value="1"/>
</dbReference>
<dbReference type="EMBL" id="BMDY01000004">
    <property type="protein sequence ID" value="GGA97785.1"/>
    <property type="molecule type" value="Genomic_DNA"/>
</dbReference>
<evidence type="ECO:0000256" key="6">
    <source>
        <dbReference type="ARBA" id="ARBA00022695"/>
    </source>
</evidence>
<dbReference type="SUPFAM" id="SSF52374">
    <property type="entry name" value="Nucleotidylyl transferase"/>
    <property type="match status" value="1"/>
</dbReference>
<evidence type="ECO:0000313" key="13">
    <source>
        <dbReference type="EMBL" id="GGA97785.1"/>
    </source>
</evidence>
<keyword evidence="6 11" id="KW-0548">Nucleotidyltransferase</keyword>
<dbReference type="PANTHER" id="PTHR39321:SF3">
    <property type="entry name" value="PHOSPHOPANTETHEINE ADENYLYLTRANSFERASE"/>
    <property type="match status" value="1"/>
</dbReference>
<proteinExistence type="inferred from homology"/>
<evidence type="ECO:0000313" key="14">
    <source>
        <dbReference type="Proteomes" id="UP000651977"/>
    </source>
</evidence>
<keyword evidence="4 11" id="KW-0662">Pyridine nucleotide biosynthesis</keyword>
<keyword evidence="8 11" id="KW-0067">ATP-binding</keyword>
<dbReference type="NCBIfam" id="TIGR00482">
    <property type="entry name" value="nicotinate (nicotinamide) nucleotide adenylyltransferase"/>
    <property type="match status" value="1"/>
</dbReference>
<evidence type="ECO:0000256" key="5">
    <source>
        <dbReference type="ARBA" id="ARBA00022679"/>
    </source>
</evidence>
<evidence type="ECO:0000256" key="1">
    <source>
        <dbReference type="ARBA" id="ARBA00002324"/>
    </source>
</evidence>
<organism evidence="13 14">
    <name type="scientific">Agarivorans gilvus</name>
    <dbReference type="NCBI Taxonomy" id="680279"/>
    <lineage>
        <taxon>Bacteria</taxon>
        <taxon>Pseudomonadati</taxon>
        <taxon>Pseudomonadota</taxon>
        <taxon>Gammaproteobacteria</taxon>
        <taxon>Alteromonadales</taxon>
        <taxon>Alteromonadaceae</taxon>
        <taxon>Agarivorans</taxon>
    </lineage>
</organism>
<dbReference type="EC" id="2.7.7.18" evidence="11"/>
<evidence type="ECO:0000256" key="11">
    <source>
        <dbReference type="HAMAP-Rule" id="MF_00244"/>
    </source>
</evidence>
<dbReference type="HAMAP" id="MF_00244">
    <property type="entry name" value="NaMN_adenylyltr"/>
    <property type="match status" value="1"/>
</dbReference>
<dbReference type="NCBIfam" id="NF000839">
    <property type="entry name" value="PRK00071.1-1"/>
    <property type="match status" value="1"/>
</dbReference>